<keyword evidence="2" id="KW-1185">Reference proteome</keyword>
<protein>
    <submittedName>
        <fullName evidence="1">Uncharacterized protein</fullName>
    </submittedName>
</protein>
<dbReference type="AlphaFoldDB" id="A0A3Q1DHG9"/>
<proteinExistence type="predicted"/>
<reference evidence="1 2" key="1">
    <citation type="submission" date="2022-01" db="EMBL/GenBank/DDBJ databases">
        <title>A chromosome-scale genome assembly of the false clownfish, Amphiprion ocellaris.</title>
        <authorList>
            <person name="Ryu T."/>
        </authorList>
    </citation>
    <scope>NUCLEOTIDE SEQUENCE [LARGE SCALE GENOMIC DNA]</scope>
</reference>
<reference evidence="1" key="3">
    <citation type="submission" date="2025-09" db="UniProtKB">
        <authorList>
            <consortium name="Ensembl"/>
        </authorList>
    </citation>
    <scope>IDENTIFICATION</scope>
</reference>
<sequence>DLTSHHYFTPFSKLIQHHQDPSFMGRVKRTKDANVSVTLMNVTREDAGEIKLSCRNSDGTKFDYRYSLKVTDPGENVSMTTSQTVFTVSSPLFESLWTDFSNLS</sequence>
<organism evidence="1 2">
    <name type="scientific">Amphiprion ocellaris</name>
    <name type="common">Clown anemonefish</name>
    <dbReference type="NCBI Taxonomy" id="80972"/>
    <lineage>
        <taxon>Eukaryota</taxon>
        <taxon>Metazoa</taxon>
        <taxon>Chordata</taxon>
        <taxon>Craniata</taxon>
        <taxon>Vertebrata</taxon>
        <taxon>Euteleostomi</taxon>
        <taxon>Actinopterygii</taxon>
        <taxon>Neopterygii</taxon>
        <taxon>Teleostei</taxon>
        <taxon>Neoteleostei</taxon>
        <taxon>Acanthomorphata</taxon>
        <taxon>Ovalentaria</taxon>
        <taxon>Pomacentridae</taxon>
        <taxon>Amphiprion</taxon>
    </lineage>
</organism>
<evidence type="ECO:0000313" key="2">
    <source>
        <dbReference type="Proteomes" id="UP001501940"/>
    </source>
</evidence>
<dbReference type="Ensembl" id="ENSAOCT00000028500.2">
    <property type="protein sequence ID" value="ENSAOCP00000032001.2"/>
    <property type="gene ID" value="ENSAOCG00000024026.2"/>
</dbReference>
<dbReference type="Proteomes" id="UP001501940">
    <property type="component" value="Chromosome 23"/>
</dbReference>
<evidence type="ECO:0000313" key="1">
    <source>
        <dbReference type="Ensembl" id="ENSAOCP00000032001.2"/>
    </source>
</evidence>
<dbReference type="InterPro" id="IPR013783">
    <property type="entry name" value="Ig-like_fold"/>
</dbReference>
<dbReference type="Gene3D" id="2.60.40.10">
    <property type="entry name" value="Immunoglobulins"/>
    <property type="match status" value="1"/>
</dbReference>
<reference evidence="1" key="2">
    <citation type="submission" date="2025-08" db="UniProtKB">
        <authorList>
            <consortium name="Ensembl"/>
        </authorList>
    </citation>
    <scope>IDENTIFICATION</scope>
</reference>
<accession>A0A3Q1DHG9</accession>
<dbReference type="InterPro" id="IPR036179">
    <property type="entry name" value="Ig-like_dom_sf"/>
</dbReference>
<name>A0A3Q1DHG9_AMPOC</name>
<dbReference type="SUPFAM" id="SSF48726">
    <property type="entry name" value="Immunoglobulin"/>
    <property type="match status" value="1"/>
</dbReference>
<dbReference type="GeneTree" id="ENSGT00940000181968"/>